<gene>
    <name evidence="3" type="ORF">BvMPK_3647</name>
</gene>
<dbReference type="Gene3D" id="4.10.520.10">
    <property type="entry name" value="IHF-like DNA-binding proteins"/>
    <property type="match status" value="1"/>
</dbReference>
<protein>
    <recommendedName>
        <fullName evidence="2">HU domain-containing protein</fullName>
    </recommendedName>
</protein>
<evidence type="ECO:0000313" key="3">
    <source>
        <dbReference type="EMBL" id="ALK86208.1"/>
    </source>
</evidence>
<reference evidence="3 4" key="2">
    <citation type="journal article" date="2016" name="Genome Biol. Evol.">
        <title>Extensive mobilome-driven genome diversification in mouse gut-associated Bacteroides vulgatus mpk.</title>
        <authorList>
            <person name="Lange A."/>
            <person name="Beier S."/>
            <person name="Steimle A."/>
            <person name="Autenrieth I.B."/>
            <person name="Huson D.H."/>
            <person name="Frick J.S."/>
        </authorList>
    </citation>
    <scope>NUCLEOTIDE SEQUENCE [LARGE SCALE GENOMIC DNA]</scope>
    <source>
        <strain evidence="4">mpk</strain>
    </source>
</reference>
<reference evidence="4" key="1">
    <citation type="submission" date="2015-10" db="EMBL/GenBank/DDBJ databases">
        <title>Extensive mobilome-driven genome diversification in gut-associated Bacteroides vulgatus mpk.</title>
        <authorList>
            <person name="Beier S."/>
            <person name="Lange A."/>
            <person name="Huson D.H."/>
            <person name="Frick J.-S."/>
            <person name="Autenrieth I.B."/>
        </authorList>
    </citation>
    <scope>NUCLEOTIDE SEQUENCE [LARGE SCALE GENOMIC DNA]</scope>
    <source>
        <strain evidence="4">mpk</strain>
    </source>
</reference>
<organism evidence="3 4">
    <name type="scientific">Phocaeicola vulgatus</name>
    <name type="common">Bacteroides vulgatus</name>
    <dbReference type="NCBI Taxonomy" id="821"/>
    <lineage>
        <taxon>Bacteria</taxon>
        <taxon>Pseudomonadati</taxon>
        <taxon>Bacteroidota</taxon>
        <taxon>Bacteroidia</taxon>
        <taxon>Bacteroidales</taxon>
        <taxon>Bacteroidaceae</taxon>
        <taxon>Phocaeicola</taxon>
    </lineage>
</organism>
<dbReference type="InterPro" id="IPR005902">
    <property type="entry name" value="HU_DNA-bd_put"/>
</dbReference>
<dbReference type="Pfam" id="PF18291">
    <property type="entry name" value="HU-HIG"/>
    <property type="match status" value="1"/>
</dbReference>
<feature type="domain" description="HU" evidence="2">
    <location>
        <begin position="35"/>
        <end position="154"/>
    </location>
</feature>
<dbReference type="PATRIC" id="fig|821.40.peg.4386"/>
<name>A0A0P0LCH8_PHOVU</name>
<evidence type="ECO:0000256" key="1">
    <source>
        <dbReference type="ARBA" id="ARBA00023125"/>
    </source>
</evidence>
<dbReference type="InterPro" id="IPR010992">
    <property type="entry name" value="IHF-like_DNA-bd_dom_sf"/>
</dbReference>
<keyword evidence="1" id="KW-0238">DNA-binding</keyword>
<dbReference type="SUPFAM" id="SSF47729">
    <property type="entry name" value="IHF-like DNA-binding proteins"/>
    <property type="match status" value="1"/>
</dbReference>
<dbReference type="InterPro" id="IPR041607">
    <property type="entry name" value="HU-HIG"/>
</dbReference>
<dbReference type="Proteomes" id="UP000061587">
    <property type="component" value="Chromosome"/>
</dbReference>
<evidence type="ECO:0000313" key="4">
    <source>
        <dbReference type="Proteomes" id="UP000061587"/>
    </source>
</evidence>
<dbReference type="NCBIfam" id="TIGR01201">
    <property type="entry name" value="HU_rel"/>
    <property type="match status" value="1"/>
</dbReference>
<sequence length="241" mass="27739">MESSPKLMEIEYKRKRTLNHRAERACGYRSNLLMMDIKYDFKANPFKEKDGKPVLYPAVVVKETITTDHIVKELSKHSAYSAGCVVGVLQEVADMVVSHLRQGKNVRLDGLGTFSLALSSREVTDRKEIRAASVRIKKVNFRPVPELVKRVRQETDILRAEFGFLPTVKKRSKEERWTLLEAYLKEHGSITRLAYSEWLGGARTTAAYELKAWYEEKRLDKEGKHSHAVYVLRKQESIAEV</sequence>
<dbReference type="AlphaFoldDB" id="A0A0P0LCH8"/>
<accession>A0A0P0LCH8</accession>
<dbReference type="GO" id="GO:0003677">
    <property type="term" value="F:DNA binding"/>
    <property type="evidence" value="ECO:0007669"/>
    <property type="project" value="UniProtKB-KW"/>
</dbReference>
<dbReference type="EMBL" id="CP013020">
    <property type="protein sequence ID" value="ALK86208.1"/>
    <property type="molecule type" value="Genomic_DNA"/>
</dbReference>
<evidence type="ECO:0000259" key="2">
    <source>
        <dbReference type="Pfam" id="PF18291"/>
    </source>
</evidence>
<proteinExistence type="predicted"/>